<dbReference type="GeneID" id="300582142"/>
<feature type="compositionally biased region" description="Polar residues" evidence="5">
    <location>
        <begin position="238"/>
        <end position="252"/>
    </location>
</feature>
<dbReference type="InterPro" id="IPR002523">
    <property type="entry name" value="MgTranspt_CorA/ZnTranspt_ZntB"/>
</dbReference>
<feature type="transmembrane region" description="Helical" evidence="6">
    <location>
        <begin position="1018"/>
        <end position="1042"/>
    </location>
</feature>
<organism evidence="7 8">
    <name type="scientific">Trichoderma ghanense</name>
    <dbReference type="NCBI Taxonomy" id="65468"/>
    <lineage>
        <taxon>Eukaryota</taxon>
        <taxon>Fungi</taxon>
        <taxon>Dikarya</taxon>
        <taxon>Ascomycota</taxon>
        <taxon>Pezizomycotina</taxon>
        <taxon>Sordariomycetes</taxon>
        <taxon>Hypocreomycetidae</taxon>
        <taxon>Hypocreales</taxon>
        <taxon>Hypocreaceae</taxon>
        <taxon>Trichoderma</taxon>
    </lineage>
</organism>
<dbReference type="Gene3D" id="1.20.58.340">
    <property type="entry name" value="Magnesium transport protein CorA, transmembrane region"/>
    <property type="match status" value="1"/>
</dbReference>
<feature type="region of interest" description="Disordered" evidence="5">
    <location>
        <begin position="56"/>
        <end position="83"/>
    </location>
</feature>
<dbReference type="EMBL" id="PPTA01000029">
    <property type="protein sequence ID" value="TFA97609.1"/>
    <property type="molecule type" value="Genomic_DNA"/>
</dbReference>
<feature type="non-terminal residue" evidence="7">
    <location>
        <position position="1"/>
    </location>
</feature>
<reference evidence="7 8" key="1">
    <citation type="submission" date="2018-01" db="EMBL/GenBank/DDBJ databases">
        <title>Genome characterization of the sugarcane-associated fungus Trichoderma ghanense CCMA-1212 and their application in lignocelulose bioconversion.</title>
        <authorList>
            <person name="Steindorff A.S."/>
            <person name="Mendes T.D."/>
            <person name="Vilela E.S.D."/>
            <person name="Rodrigues D.S."/>
            <person name="Formighieri E.F."/>
            <person name="Melo I.S."/>
            <person name="Favaro L.C.L."/>
        </authorList>
    </citation>
    <scope>NUCLEOTIDE SEQUENCE [LARGE SCALE GENOMIC DNA]</scope>
    <source>
        <strain evidence="7 8">CCMA-1212</strain>
    </source>
</reference>
<dbReference type="Proteomes" id="UP001642720">
    <property type="component" value="Unassembled WGS sequence"/>
</dbReference>
<evidence type="ECO:0000256" key="3">
    <source>
        <dbReference type="ARBA" id="ARBA00022989"/>
    </source>
</evidence>
<evidence type="ECO:0000313" key="7">
    <source>
        <dbReference type="EMBL" id="TFA97609.1"/>
    </source>
</evidence>
<feature type="compositionally biased region" description="Basic and acidic residues" evidence="5">
    <location>
        <begin position="56"/>
        <end position="67"/>
    </location>
</feature>
<dbReference type="PANTHER" id="PTHR46494">
    <property type="entry name" value="CORA FAMILY METAL ION TRANSPORTER (EUROFUNG)"/>
    <property type="match status" value="1"/>
</dbReference>
<evidence type="ECO:0008006" key="9">
    <source>
        <dbReference type="Google" id="ProtNLM"/>
    </source>
</evidence>
<name>A0ABY2GQS7_9HYPO</name>
<keyword evidence="8" id="KW-1185">Reference proteome</keyword>
<keyword evidence="3 6" id="KW-1133">Transmembrane helix</keyword>
<dbReference type="Pfam" id="PF01544">
    <property type="entry name" value="CorA"/>
    <property type="match status" value="1"/>
</dbReference>
<sequence>FDCLIQARASALLADSLQTNYSEAWRTTPEGAANARAAPLGALKLTWWPRQRRRAADSEAVREGRDDLDFEDSWGPEPHPEGEYLSRRDYAEEIEAATRRIGIRRQADARSFPTAHYRRQRSSGREHLGVELNRERSERVFITESPTALRHADASNSEDDERVGRHRVFEDGLPGETNDQAPGAASDGIYYGRTNVEEHDYIRRRPVSPIFEDIDTFDEFQFTLPVEEPSKDADSDLETPTTESESTQKVEGSLSNLLTAPGIYTSTYSGTAELGAQHEADLAVLHDLRGQTQPLFRWLHIRQEIMNFDAFWVQVSRHIRFRDAERSAVANLQAEVKRQCAKTRYSPQGAKVGYMEPRCIQIPIHSSDKKASDDSHVANWICIPYFRLQQYAESPSASNTALFPAQTLLQSQYSRSSQQRDMDQAVCQLGQVPRGYCFHISQLWCLILGNSSAGVLVTCGTMSQSDLQGTTVKVNSVPCQTGGMNRILVSYGGALMWSLPTNECQTWFAFIAHFHAFWPRKIEFWRKDRLITAEHWDKVLKLTKGLKGDVKLKMKLADTPDMPRVLLKSEIVGFKASEKCPERSAAPSEYLHVFTLLSKSAESTGDAVLQELQEQLSAAEKFLTEKTSYSAQRGYKRCELMTRDGVHEHLERLAARVDEKKSDTARRSYDDCLAVFNMADMLFQTFFPLTFHGSTTGKYWGALSKLMKIPELDGDNAVNESPSSISEVKNALWQLTQDIPSFQDIMSFSEKEDRAAMTLPHELVTAWLHIVFGLIYSTYAPDWYSHIMKARQLMRDGMQKMIQGISSQNLLEKAVMLPTEIMSLITLNLLQDDAGKYDDICDTYSLYLNLLDTDITTKPSNRTYQHRIDLVKQEMTAIRRTLAKQRSIIAMLRNKTSYVEGNFVVRYGEEMPPRMRTDYDDDVRIAPGYRRRAADDRAFGHGDYDRHGVGVQFLNDLEAASKLSPTDGGGFRGLFLADCAKSIEQREYEFRRNTEYAEDLEREISYKMEWTKDKQENAIYAFTLVTIIFLPLSAISSIFGMNTNDIRNMDFDQWLYWAVALPVTILIIIAGLWWMDELGNATEWLIGRRGRSPEYGGSLPSGADVSRPIAPITDYDSTGRPSEEMAGAYRRAYLRPTMRSYSGHVELALPAVPRPRRRRSSYYKY</sequence>
<keyword evidence="4 6" id="KW-0472">Membrane</keyword>
<dbReference type="RefSeq" id="XP_073553811.1">
    <property type="nucleotide sequence ID" value="XM_073707692.1"/>
</dbReference>
<feature type="region of interest" description="Disordered" evidence="5">
    <location>
        <begin position="227"/>
        <end position="252"/>
    </location>
</feature>
<evidence type="ECO:0000256" key="1">
    <source>
        <dbReference type="ARBA" id="ARBA00004651"/>
    </source>
</evidence>
<feature type="transmembrane region" description="Helical" evidence="6">
    <location>
        <begin position="1054"/>
        <end position="1075"/>
    </location>
</feature>
<dbReference type="PANTHER" id="PTHR46494:SF3">
    <property type="entry name" value="ZINC TRANSPORT PROTEIN ZNTB"/>
    <property type="match status" value="1"/>
</dbReference>
<gene>
    <name evidence="7" type="ORF">CCMA1212_010656</name>
</gene>
<evidence type="ECO:0000313" key="8">
    <source>
        <dbReference type="Proteomes" id="UP001642720"/>
    </source>
</evidence>
<protein>
    <recommendedName>
        <fullName evidence="9">Mg2+ transporter</fullName>
    </recommendedName>
</protein>
<evidence type="ECO:0000256" key="4">
    <source>
        <dbReference type="ARBA" id="ARBA00023136"/>
    </source>
</evidence>
<accession>A0ABY2GQS7</accession>
<comment type="caution">
    <text evidence="7">The sequence shown here is derived from an EMBL/GenBank/DDBJ whole genome shotgun (WGS) entry which is preliminary data.</text>
</comment>
<evidence type="ECO:0000256" key="6">
    <source>
        <dbReference type="SAM" id="Phobius"/>
    </source>
</evidence>
<dbReference type="InterPro" id="IPR045863">
    <property type="entry name" value="CorA_TM1_TM2"/>
</dbReference>
<dbReference type="SUPFAM" id="SSF144083">
    <property type="entry name" value="Magnesium transport protein CorA, transmembrane region"/>
    <property type="match status" value="1"/>
</dbReference>
<proteinExistence type="predicted"/>
<comment type="subcellular location">
    <subcellularLocation>
        <location evidence="1">Cell membrane</location>
        <topology evidence="1">Multi-pass membrane protein</topology>
    </subcellularLocation>
</comment>
<evidence type="ECO:0000256" key="2">
    <source>
        <dbReference type="ARBA" id="ARBA00022692"/>
    </source>
</evidence>
<evidence type="ECO:0000256" key="5">
    <source>
        <dbReference type="SAM" id="MobiDB-lite"/>
    </source>
</evidence>
<keyword evidence="2 6" id="KW-0812">Transmembrane</keyword>